<dbReference type="AlphaFoldDB" id="A0A1E5L562"/>
<dbReference type="OrthoDB" id="4174719at2"/>
<protein>
    <recommendedName>
        <fullName evidence="2">peptide-methionine (S)-S-oxide reductase</fullName>
        <ecNumber evidence="2">1.8.4.11</ecNumber>
    </recommendedName>
</protein>
<evidence type="ECO:0000256" key="4">
    <source>
        <dbReference type="ARBA" id="ARBA00047806"/>
    </source>
</evidence>
<dbReference type="SUPFAM" id="SSF55068">
    <property type="entry name" value="Peptide methionine sulfoxide reductase"/>
    <property type="match status" value="1"/>
</dbReference>
<keyword evidence="8" id="KW-1185">Reference proteome</keyword>
<evidence type="ECO:0000256" key="1">
    <source>
        <dbReference type="ARBA" id="ARBA00005591"/>
    </source>
</evidence>
<dbReference type="InterPro" id="IPR002569">
    <property type="entry name" value="Met_Sox_Rdtase_MsrA_dom"/>
</dbReference>
<evidence type="ECO:0000313" key="7">
    <source>
        <dbReference type="EMBL" id="OEH85302.1"/>
    </source>
</evidence>
<evidence type="ECO:0000313" key="8">
    <source>
        <dbReference type="Proteomes" id="UP000095255"/>
    </source>
</evidence>
<comment type="caution">
    <text evidence="7">The sequence shown here is derived from an EMBL/GenBank/DDBJ whole genome shotgun (WGS) entry which is preliminary data.</text>
</comment>
<evidence type="ECO:0000259" key="6">
    <source>
        <dbReference type="Pfam" id="PF01625"/>
    </source>
</evidence>
<dbReference type="InterPro" id="IPR036509">
    <property type="entry name" value="Met_Sox_Rdtase_MsrA_sf"/>
</dbReference>
<feature type="domain" description="Peptide methionine sulphoxide reductase MsrA" evidence="6">
    <location>
        <begin position="2"/>
        <end position="119"/>
    </location>
</feature>
<keyword evidence="3" id="KW-0560">Oxidoreductase</keyword>
<accession>A0A1E5L562</accession>
<organism evidence="7 8">
    <name type="scientific">Desulfuribacillus stibiiarsenatis</name>
    <dbReference type="NCBI Taxonomy" id="1390249"/>
    <lineage>
        <taxon>Bacteria</taxon>
        <taxon>Bacillati</taxon>
        <taxon>Bacillota</taxon>
        <taxon>Desulfuribacillia</taxon>
        <taxon>Desulfuribacillales</taxon>
        <taxon>Desulfuribacillaceae</taxon>
        <taxon>Desulfuribacillus</taxon>
    </lineage>
</organism>
<dbReference type="Gene3D" id="3.30.1060.10">
    <property type="entry name" value="Peptide methionine sulphoxide reductase MsrA"/>
    <property type="match status" value="1"/>
</dbReference>
<dbReference type="PANTHER" id="PTHR43774:SF1">
    <property type="entry name" value="PEPTIDE METHIONINE SULFOXIDE REDUCTASE MSRA 2"/>
    <property type="match status" value="1"/>
</dbReference>
<proteinExistence type="inferred from homology"/>
<sequence>MEGIVRTRVGYAGGTADNPTYHNLADHTECLQVEYDESMISYERILEWFWKLHNSTRRVWSRQYMPVLFYHDEQQKALAIASKELQQSLLGKVITPIEQYEKFFLAEFYHQKYYLQQVREVAQEIQKHEGTPQQFVDSTVAARLNGYIAGYGNLPQLLLELPDWKLSDAAKKLLIVRVSSYQS</sequence>
<dbReference type="GO" id="GO:0008113">
    <property type="term" value="F:peptide-methionine (S)-S-oxide reductase activity"/>
    <property type="evidence" value="ECO:0007669"/>
    <property type="project" value="UniProtKB-EC"/>
</dbReference>
<evidence type="ECO:0000256" key="3">
    <source>
        <dbReference type="ARBA" id="ARBA00023002"/>
    </source>
</evidence>
<reference evidence="7 8" key="1">
    <citation type="submission" date="2016-09" db="EMBL/GenBank/DDBJ databases">
        <title>Desulfuribacillus arsenicus sp. nov., an obligately anaerobic, dissimilatory arsenic- and antimonate-reducing bacterium isolated from anoxic sediments.</title>
        <authorList>
            <person name="Abin C.A."/>
            <person name="Hollibaugh J.T."/>
        </authorList>
    </citation>
    <scope>NUCLEOTIDE SEQUENCE [LARGE SCALE GENOMIC DNA]</scope>
    <source>
        <strain evidence="7 8">MLFW-2</strain>
    </source>
</reference>
<dbReference type="PANTHER" id="PTHR43774">
    <property type="entry name" value="PEPTIDE METHIONINE SULFOXIDE REDUCTASE"/>
    <property type="match status" value="1"/>
</dbReference>
<evidence type="ECO:0000256" key="5">
    <source>
        <dbReference type="ARBA" id="ARBA00048782"/>
    </source>
</evidence>
<dbReference type="STRING" id="1390249.BHU72_04195"/>
<dbReference type="EC" id="1.8.4.11" evidence="2"/>
<comment type="catalytic activity">
    <reaction evidence="4">
        <text>L-methionyl-[protein] + [thioredoxin]-disulfide + H2O = L-methionyl-(S)-S-oxide-[protein] + [thioredoxin]-dithiol</text>
        <dbReference type="Rhea" id="RHEA:14217"/>
        <dbReference type="Rhea" id="RHEA-COMP:10698"/>
        <dbReference type="Rhea" id="RHEA-COMP:10700"/>
        <dbReference type="Rhea" id="RHEA-COMP:12313"/>
        <dbReference type="Rhea" id="RHEA-COMP:12315"/>
        <dbReference type="ChEBI" id="CHEBI:15377"/>
        <dbReference type="ChEBI" id="CHEBI:16044"/>
        <dbReference type="ChEBI" id="CHEBI:29950"/>
        <dbReference type="ChEBI" id="CHEBI:44120"/>
        <dbReference type="ChEBI" id="CHEBI:50058"/>
        <dbReference type="EC" id="1.8.4.11"/>
    </reaction>
</comment>
<comment type="similarity">
    <text evidence="1">Belongs to the MsrA Met sulfoxide reductase family.</text>
</comment>
<dbReference type="Pfam" id="PF01625">
    <property type="entry name" value="PMSR"/>
    <property type="match status" value="1"/>
</dbReference>
<dbReference type="EMBL" id="MJAT01000022">
    <property type="protein sequence ID" value="OEH85302.1"/>
    <property type="molecule type" value="Genomic_DNA"/>
</dbReference>
<name>A0A1E5L562_9FIRM</name>
<evidence type="ECO:0000256" key="2">
    <source>
        <dbReference type="ARBA" id="ARBA00012502"/>
    </source>
</evidence>
<gene>
    <name evidence="7" type="ORF">BHU72_04195</name>
</gene>
<dbReference type="Proteomes" id="UP000095255">
    <property type="component" value="Unassembled WGS sequence"/>
</dbReference>
<comment type="catalytic activity">
    <reaction evidence="5">
        <text>[thioredoxin]-disulfide + L-methionine + H2O = L-methionine (S)-S-oxide + [thioredoxin]-dithiol</text>
        <dbReference type="Rhea" id="RHEA:19993"/>
        <dbReference type="Rhea" id="RHEA-COMP:10698"/>
        <dbReference type="Rhea" id="RHEA-COMP:10700"/>
        <dbReference type="ChEBI" id="CHEBI:15377"/>
        <dbReference type="ChEBI" id="CHEBI:29950"/>
        <dbReference type="ChEBI" id="CHEBI:50058"/>
        <dbReference type="ChEBI" id="CHEBI:57844"/>
        <dbReference type="ChEBI" id="CHEBI:58772"/>
        <dbReference type="EC" id="1.8.4.11"/>
    </reaction>
</comment>